<dbReference type="PANTHER" id="PTHR40626:SF18">
    <property type="entry name" value="NICOTINATE CATABOLISM CLUSTER-SPECIFIC TRANSCRIPTION FACTOR"/>
    <property type="match status" value="1"/>
</dbReference>
<protein>
    <recommendedName>
        <fullName evidence="9">C2H2-type domain-containing protein</fullName>
    </recommendedName>
</protein>
<evidence type="ECO:0000256" key="5">
    <source>
        <dbReference type="ARBA" id="ARBA00022833"/>
    </source>
</evidence>
<feature type="domain" description="C2H2-type" evidence="9">
    <location>
        <begin position="21"/>
        <end position="50"/>
    </location>
</feature>
<keyword evidence="3" id="KW-0677">Repeat</keyword>
<dbReference type="CDD" id="cd12148">
    <property type="entry name" value="fungal_TF_MHR"/>
    <property type="match status" value="1"/>
</dbReference>
<dbReference type="InterPro" id="IPR007219">
    <property type="entry name" value="XnlR_reg_dom"/>
</dbReference>
<proteinExistence type="predicted"/>
<evidence type="ECO:0000256" key="4">
    <source>
        <dbReference type="ARBA" id="ARBA00022771"/>
    </source>
</evidence>
<dbReference type="PROSITE" id="PS50157">
    <property type="entry name" value="ZINC_FINGER_C2H2_2"/>
    <property type="match status" value="2"/>
</dbReference>
<evidence type="ECO:0000256" key="8">
    <source>
        <dbReference type="SAM" id="MobiDB-lite"/>
    </source>
</evidence>
<keyword evidence="11" id="KW-1185">Reference proteome</keyword>
<dbReference type="HOGENOM" id="CLU_005733_1_0_1"/>
<dbReference type="InterPro" id="IPR013087">
    <property type="entry name" value="Znf_C2H2_type"/>
</dbReference>
<dbReference type="GO" id="GO:0000978">
    <property type="term" value="F:RNA polymerase II cis-regulatory region sequence-specific DNA binding"/>
    <property type="evidence" value="ECO:0007669"/>
    <property type="project" value="InterPro"/>
</dbReference>
<dbReference type="SMART" id="SM00355">
    <property type="entry name" value="ZnF_C2H2"/>
    <property type="match status" value="2"/>
</dbReference>
<keyword evidence="5" id="KW-0862">Zinc</keyword>
<evidence type="ECO:0000256" key="3">
    <source>
        <dbReference type="ARBA" id="ARBA00022737"/>
    </source>
</evidence>
<feature type="region of interest" description="Disordered" evidence="8">
    <location>
        <begin position="281"/>
        <end position="352"/>
    </location>
</feature>
<name>A0A0D2FC94_9EURO</name>
<dbReference type="AlphaFoldDB" id="A0A0D2FC94"/>
<evidence type="ECO:0000256" key="1">
    <source>
        <dbReference type="ARBA" id="ARBA00004123"/>
    </source>
</evidence>
<dbReference type="InterPro" id="IPR051059">
    <property type="entry name" value="VerF-like"/>
</dbReference>
<dbReference type="OrthoDB" id="1405595at2759"/>
<evidence type="ECO:0000256" key="6">
    <source>
        <dbReference type="ARBA" id="ARBA00023242"/>
    </source>
</evidence>
<dbReference type="PROSITE" id="PS00028">
    <property type="entry name" value="ZINC_FINGER_C2H2_1"/>
    <property type="match status" value="2"/>
</dbReference>
<dbReference type="STRING" id="348802.A0A0D2FC94"/>
<feature type="compositionally biased region" description="Polar residues" evidence="8">
    <location>
        <begin position="299"/>
        <end position="352"/>
    </location>
</feature>
<dbReference type="GO" id="GO:0000981">
    <property type="term" value="F:DNA-binding transcription factor activity, RNA polymerase II-specific"/>
    <property type="evidence" value="ECO:0007669"/>
    <property type="project" value="InterPro"/>
</dbReference>
<reference evidence="10 11" key="1">
    <citation type="submission" date="2015-01" db="EMBL/GenBank/DDBJ databases">
        <title>The Genome Sequence of Exophiala xenobiotica CBS118157.</title>
        <authorList>
            <consortium name="The Broad Institute Genomics Platform"/>
            <person name="Cuomo C."/>
            <person name="de Hoog S."/>
            <person name="Gorbushina A."/>
            <person name="Stielow B."/>
            <person name="Teixiera M."/>
            <person name="Abouelleil A."/>
            <person name="Chapman S.B."/>
            <person name="Priest M."/>
            <person name="Young S.K."/>
            <person name="Wortman J."/>
            <person name="Nusbaum C."/>
            <person name="Birren B."/>
        </authorList>
    </citation>
    <scope>NUCLEOTIDE SEQUENCE [LARGE SCALE GENOMIC DNA]</scope>
    <source>
        <strain evidence="10 11">CBS 118157</strain>
    </source>
</reference>
<dbReference type="GO" id="GO:0006351">
    <property type="term" value="P:DNA-templated transcription"/>
    <property type="evidence" value="ECO:0007669"/>
    <property type="project" value="InterPro"/>
</dbReference>
<keyword evidence="2" id="KW-0479">Metal-binding</keyword>
<dbReference type="GeneID" id="25324171"/>
<evidence type="ECO:0000313" key="10">
    <source>
        <dbReference type="EMBL" id="KIW57699.1"/>
    </source>
</evidence>
<comment type="subcellular location">
    <subcellularLocation>
        <location evidence="1">Nucleus</location>
    </subcellularLocation>
</comment>
<dbReference type="Pfam" id="PF04082">
    <property type="entry name" value="Fungal_trans"/>
    <property type="match status" value="1"/>
</dbReference>
<sequence>MAPSAYADPAPLESAHKEKRFFCSEQGCGKSFARREHLHRHAFNHKDADFTCPRCAAHFRRRDLLERHAQRHRQKDAEAGGVGLGNLATRKRLWRDSEGRVVNASRPHKIASSTSGLDGTGARQDDIIPDDTGVRHGDIMLDGLNCGLPSRITSNPSTGSDETSNNQAMDLTYLQDGWPPVDMSFMPQSEGTDLDFLSDASWANQSFQTLIEAPCDLPDNDVTFTDTTISFSTQLPTLQYYSWLFGNDIANADINHSQPPPSKTSTHELVHDRTLDRFPAASFDPTLHSAPPPLHSGLGDSSTALKLHPQSQSRNLNTGLQSPDSSPGQTIRKSSADRQSPFSAGTINCVSSPSYQGSASELGIIGLDSPHLYFSSNQKPTIVAHAGSSYIYTDDLPPPDSFVRETPPKLPIITNEARDGLMQLISQTRPTRPDKSEISSCDPLLSLASLQHYGDLFFTHFNTTYPLIHPATFQSSTVHSLLLMSIVLLGATYSDKKAHMLAVCIHDIMRPLIHSSREFGTRPSLWMLQTILLVECFGKSRAGERQHDMSNVYHGLQINLLRRSDCHNVHIPPWDETTQTLEEYWHMAIEAEQKRRLALISFMWDTQHAIFFAQILCLNASELKVALPWDTAIWEADTAEDWLYLTKTSPASPQYLTILQMYTDPSVSSAPSHLNALSRVLVFHGLMSLSWDFRRRDQTALNRNTTSTGVRWQTKVSNCYTKWKEDFDRYTKDVLSSLSTSPTQHAKFQRSSVASSAVYHTAQLILEVETADLQIHAGAKHIIGRPVTDLDRQRSRTRLDEFMTRDEGKSIGRATWHAARLLRDGIRKLDNWDVEEMIHFPWCLYLATLTCWTTYSLATENCTDELQTSLYAPPPDYDVVDEDGVWDSRTDMMALISALTRLDPARRTFAKDIWRVAGQSRPHGLLTCMVKHLSTVRWAVVREGMIVLNDLMGTTRLSDSRHS</sequence>
<dbReference type="PANTHER" id="PTHR40626">
    <property type="entry name" value="MIP31509P"/>
    <property type="match status" value="1"/>
</dbReference>
<dbReference type="Proteomes" id="UP000054342">
    <property type="component" value="Unassembled WGS sequence"/>
</dbReference>
<dbReference type="GO" id="GO:0005634">
    <property type="term" value="C:nucleus"/>
    <property type="evidence" value="ECO:0007669"/>
    <property type="project" value="UniProtKB-SubCell"/>
</dbReference>
<accession>A0A0D2FC94</accession>
<dbReference type="Gene3D" id="3.30.160.60">
    <property type="entry name" value="Classic Zinc Finger"/>
    <property type="match status" value="1"/>
</dbReference>
<evidence type="ECO:0000256" key="7">
    <source>
        <dbReference type="PROSITE-ProRule" id="PRU00042"/>
    </source>
</evidence>
<dbReference type="RefSeq" id="XP_013318283.1">
    <property type="nucleotide sequence ID" value="XM_013462829.1"/>
</dbReference>
<evidence type="ECO:0000256" key="2">
    <source>
        <dbReference type="ARBA" id="ARBA00022723"/>
    </source>
</evidence>
<evidence type="ECO:0000259" key="9">
    <source>
        <dbReference type="PROSITE" id="PS50157"/>
    </source>
</evidence>
<dbReference type="GO" id="GO:0008270">
    <property type="term" value="F:zinc ion binding"/>
    <property type="evidence" value="ECO:0007669"/>
    <property type="project" value="UniProtKB-KW"/>
</dbReference>
<dbReference type="GO" id="GO:0000785">
    <property type="term" value="C:chromatin"/>
    <property type="evidence" value="ECO:0007669"/>
    <property type="project" value="TreeGrafter"/>
</dbReference>
<dbReference type="SUPFAM" id="SSF57667">
    <property type="entry name" value="beta-beta-alpha zinc fingers"/>
    <property type="match status" value="1"/>
</dbReference>
<evidence type="ECO:0000313" key="11">
    <source>
        <dbReference type="Proteomes" id="UP000054342"/>
    </source>
</evidence>
<organism evidence="10 11">
    <name type="scientific">Exophiala xenobiotica</name>
    <dbReference type="NCBI Taxonomy" id="348802"/>
    <lineage>
        <taxon>Eukaryota</taxon>
        <taxon>Fungi</taxon>
        <taxon>Dikarya</taxon>
        <taxon>Ascomycota</taxon>
        <taxon>Pezizomycotina</taxon>
        <taxon>Eurotiomycetes</taxon>
        <taxon>Chaetothyriomycetidae</taxon>
        <taxon>Chaetothyriales</taxon>
        <taxon>Herpotrichiellaceae</taxon>
        <taxon>Exophiala</taxon>
    </lineage>
</organism>
<dbReference type="EMBL" id="KN847318">
    <property type="protein sequence ID" value="KIW57699.1"/>
    <property type="molecule type" value="Genomic_DNA"/>
</dbReference>
<keyword evidence="6" id="KW-0539">Nucleus</keyword>
<feature type="domain" description="C2H2-type" evidence="9">
    <location>
        <begin position="50"/>
        <end position="77"/>
    </location>
</feature>
<gene>
    <name evidence="10" type="ORF">PV05_02263</name>
</gene>
<dbReference type="InterPro" id="IPR036236">
    <property type="entry name" value="Znf_C2H2_sf"/>
</dbReference>
<keyword evidence="4 7" id="KW-0863">Zinc-finger</keyword>